<sequence length="48" mass="5475">MCCSVSWVHHILSHAISDIWPMVIRVSNRDIDPMGCVNRTHCVQVTRA</sequence>
<protein>
    <submittedName>
        <fullName evidence="1">Uncharacterized protein</fullName>
    </submittedName>
</protein>
<proteinExistence type="predicted"/>
<evidence type="ECO:0000313" key="2">
    <source>
        <dbReference type="Proteomes" id="UP000003656"/>
    </source>
</evidence>
<dbReference type="Proteomes" id="UP000003656">
    <property type="component" value="Unassembled WGS sequence"/>
</dbReference>
<dbReference type="EMBL" id="ABXB03000007">
    <property type="protein sequence ID" value="EFA22104.1"/>
    <property type="molecule type" value="Genomic_DNA"/>
</dbReference>
<dbReference type="STRING" id="561180.BIFGAL_04380"/>
<organism evidence="1 2">
    <name type="scientific">Bifidobacterium gallicum DSM 20093 = LMG 11596</name>
    <dbReference type="NCBI Taxonomy" id="561180"/>
    <lineage>
        <taxon>Bacteria</taxon>
        <taxon>Bacillati</taxon>
        <taxon>Actinomycetota</taxon>
        <taxon>Actinomycetes</taxon>
        <taxon>Bifidobacteriales</taxon>
        <taxon>Bifidobacteriaceae</taxon>
        <taxon>Bifidobacterium</taxon>
    </lineage>
</organism>
<name>D1NWX3_9BIFI</name>
<gene>
    <name evidence="1" type="ORF">BIFGAL_04380</name>
</gene>
<reference evidence="1 2" key="1">
    <citation type="submission" date="2009-11" db="EMBL/GenBank/DDBJ databases">
        <authorList>
            <person name="Weinstock G."/>
            <person name="Sodergren E."/>
            <person name="Clifton S."/>
            <person name="Fulton L."/>
            <person name="Fulton B."/>
            <person name="Courtney L."/>
            <person name="Fronick C."/>
            <person name="Harrison M."/>
            <person name="Strong C."/>
            <person name="Farmer C."/>
            <person name="Delahaunty K."/>
            <person name="Markovic C."/>
            <person name="Hall O."/>
            <person name="Minx P."/>
            <person name="Tomlinson C."/>
            <person name="Mitreva M."/>
            <person name="Nelson J."/>
            <person name="Hou S."/>
            <person name="Wollam A."/>
            <person name="Pepin K.H."/>
            <person name="Johnson M."/>
            <person name="Bhonagiri V."/>
            <person name="Nash W.E."/>
            <person name="Warren W."/>
            <person name="Chinwalla A."/>
            <person name="Mardis E.R."/>
            <person name="Wilson R.K."/>
        </authorList>
    </citation>
    <scope>NUCLEOTIDE SEQUENCE [LARGE SCALE GENOMIC DNA]</scope>
    <source>
        <strain evidence="1 2">DSM 20093</strain>
    </source>
</reference>
<accession>D1NWX3</accession>
<dbReference type="AlphaFoldDB" id="D1NWX3"/>
<comment type="caution">
    <text evidence="1">The sequence shown here is derived from an EMBL/GenBank/DDBJ whole genome shotgun (WGS) entry which is preliminary data.</text>
</comment>
<evidence type="ECO:0000313" key="1">
    <source>
        <dbReference type="EMBL" id="EFA22104.1"/>
    </source>
</evidence>